<name>A0AAV7M3J8_PLEWA</name>
<gene>
    <name evidence="2" type="ORF">NDU88_003502</name>
</gene>
<dbReference type="Proteomes" id="UP001066276">
    <property type="component" value="Chromosome 10"/>
</dbReference>
<evidence type="ECO:0000313" key="2">
    <source>
        <dbReference type="EMBL" id="KAJ1098391.1"/>
    </source>
</evidence>
<reference evidence="2" key="1">
    <citation type="journal article" date="2022" name="bioRxiv">
        <title>Sequencing and chromosome-scale assembly of the giantPleurodeles waltlgenome.</title>
        <authorList>
            <person name="Brown T."/>
            <person name="Elewa A."/>
            <person name="Iarovenko S."/>
            <person name="Subramanian E."/>
            <person name="Araus A.J."/>
            <person name="Petzold A."/>
            <person name="Susuki M."/>
            <person name="Suzuki K.-i.T."/>
            <person name="Hayashi T."/>
            <person name="Toyoda A."/>
            <person name="Oliveira C."/>
            <person name="Osipova E."/>
            <person name="Leigh N.D."/>
            <person name="Simon A."/>
            <person name="Yun M.H."/>
        </authorList>
    </citation>
    <scope>NUCLEOTIDE SEQUENCE</scope>
    <source>
        <strain evidence="2">20211129_DDA</strain>
        <tissue evidence="2">Liver</tissue>
    </source>
</reference>
<feature type="compositionally biased region" description="Polar residues" evidence="1">
    <location>
        <begin position="100"/>
        <end position="111"/>
    </location>
</feature>
<proteinExistence type="predicted"/>
<comment type="caution">
    <text evidence="2">The sequence shown here is derived from an EMBL/GenBank/DDBJ whole genome shotgun (WGS) entry which is preliminary data.</text>
</comment>
<sequence length="111" mass="12033">MPRAVQSGQCGMLQQSHRWPHSNSLGPPFSTPVCGWRGHHSSTHPVPAASHAPRRFRQGLTPLCRPQGTALISRPLHKPSRPLLKSAPPRVPPLPPRAQSVVQAGTDPTNK</sequence>
<feature type="region of interest" description="Disordered" evidence="1">
    <location>
        <begin position="67"/>
        <end position="111"/>
    </location>
</feature>
<organism evidence="2 3">
    <name type="scientific">Pleurodeles waltl</name>
    <name type="common">Iberian ribbed newt</name>
    <dbReference type="NCBI Taxonomy" id="8319"/>
    <lineage>
        <taxon>Eukaryota</taxon>
        <taxon>Metazoa</taxon>
        <taxon>Chordata</taxon>
        <taxon>Craniata</taxon>
        <taxon>Vertebrata</taxon>
        <taxon>Euteleostomi</taxon>
        <taxon>Amphibia</taxon>
        <taxon>Batrachia</taxon>
        <taxon>Caudata</taxon>
        <taxon>Salamandroidea</taxon>
        <taxon>Salamandridae</taxon>
        <taxon>Pleurodelinae</taxon>
        <taxon>Pleurodeles</taxon>
    </lineage>
</organism>
<keyword evidence="3" id="KW-1185">Reference proteome</keyword>
<dbReference type="EMBL" id="JANPWB010000014">
    <property type="protein sequence ID" value="KAJ1098391.1"/>
    <property type="molecule type" value="Genomic_DNA"/>
</dbReference>
<feature type="region of interest" description="Disordered" evidence="1">
    <location>
        <begin position="1"/>
        <end position="25"/>
    </location>
</feature>
<accession>A0AAV7M3J8</accession>
<evidence type="ECO:0000256" key="1">
    <source>
        <dbReference type="SAM" id="MobiDB-lite"/>
    </source>
</evidence>
<dbReference type="AlphaFoldDB" id="A0AAV7M3J8"/>
<evidence type="ECO:0000313" key="3">
    <source>
        <dbReference type="Proteomes" id="UP001066276"/>
    </source>
</evidence>
<protein>
    <submittedName>
        <fullName evidence="2">Uncharacterized protein</fullName>
    </submittedName>
</protein>